<keyword evidence="3" id="KW-0210">Decarboxylase</keyword>
<dbReference type="GO" id="GO:0008483">
    <property type="term" value="F:transaminase activity"/>
    <property type="evidence" value="ECO:0007669"/>
    <property type="project" value="UniProtKB-KW"/>
</dbReference>
<dbReference type="Pfam" id="PF00282">
    <property type="entry name" value="Pyridoxal_deC"/>
    <property type="match status" value="1"/>
</dbReference>
<dbReference type="Gene3D" id="3.40.640.10">
    <property type="entry name" value="Type I PLP-dependent aspartate aminotransferase-like (Major domain)"/>
    <property type="match status" value="1"/>
</dbReference>
<dbReference type="EMBL" id="JAQQXR010000022">
    <property type="protein sequence ID" value="MDC8760892.1"/>
    <property type="molecule type" value="Genomic_DNA"/>
</dbReference>
<dbReference type="PANTHER" id="PTHR11999:SF70">
    <property type="entry name" value="MIP05841P"/>
    <property type="match status" value="1"/>
</dbReference>
<comment type="caution">
    <text evidence="7">The sequence shown here is derived from an EMBL/GenBank/DDBJ whole genome shotgun (WGS) entry which is preliminary data.</text>
</comment>
<proteinExistence type="inferred from homology"/>
<evidence type="ECO:0000256" key="4">
    <source>
        <dbReference type="ARBA" id="ARBA00022898"/>
    </source>
</evidence>
<evidence type="ECO:0000313" key="8">
    <source>
        <dbReference type="Proteomes" id="UP001221208"/>
    </source>
</evidence>
<keyword evidence="7" id="KW-0032">Aminotransferase</keyword>
<dbReference type="SUPFAM" id="SSF53383">
    <property type="entry name" value="PLP-dependent transferases"/>
    <property type="match status" value="1"/>
</dbReference>
<sequence length="474" mass="51216">MEENIQQDNLLRRTMTHAQHYLHGLADSRVAATATLEQLRARLQTPLPQWETDPATVIDELVRDTADGLVGSAGGRFFAWVIGGTLPAALAADWLTSTWDQNAAIYACSPAQAVIEEVCGAWLKELLGLPSAASFALTTGSQMAHTIALSAARHALLARRGWDVEARGLHGAPRIRILTSDQHHGSIDRSARLLGFGKQAITLLPSDSAGKLAPAVLQAALEQEADTATIVALQAGDLNTGAFDDFAALIPLARAHGAWVHVDGAFGLWVAASDTLRHLSAGLEQADSWVADGHKWLNVPYDCGYAFITDRAAHFGANSHSESYLIAVEGARDQIDWNPEWSRRGRGVATYAALRQLGKHGVADLVERSCRHARALVDGIGALDGAQVVWQSQINQGLVRFLDDRAGANEADHDRYTDAVIKAVTERGEAFFGGTTWRGRRCMRISVCNWRTTPADVERTIAAVARVLRQLAAQ</sequence>
<gene>
    <name evidence="7" type="ORF">OIK44_25220</name>
</gene>
<keyword evidence="7" id="KW-0808">Transferase</keyword>
<evidence type="ECO:0000256" key="2">
    <source>
        <dbReference type="ARBA" id="ARBA00009533"/>
    </source>
</evidence>
<dbReference type="InterPro" id="IPR010977">
    <property type="entry name" value="Aromatic_deC"/>
</dbReference>
<comment type="cofactor">
    <cofactor evidence="1 6">
        <name>pyridoxal 5'-phosphate</name>
        <dbReference type="ChEBI" id="CHEBI:597326"/>
    </cofactor>
</comment>
<dbReference type="InterPro" id="IPR015421">
    <property type="entry name" value="PyrdxlP-dep_Trfase_major"/>
</dbReference>
<dbReference type="PANTHER" id="PTHR11999">
    <property type="entry name" value="GROUP II PYRIDOXAL-5-PHOSPHATE DECARBOXYLASE"/>
    <property type="match status" value="1"/>
</dbReference>
<protein>
    <submittedName>
        <fullName evidence="7">Aminotransferase class V-fold PLP-dependent enzyme</fullName>
    </submittedName>
</protein>
<evidence type="ECO:0000313" key="7">
    <source>
        <dbReference type="EMBL" id="MDC8760892.1"/>
    </source>
</evidence>
<comment type="similarity">
    <text evidence="2 6">Belongs to the group II decarboxylase family.</text>
</comment>
<dbReference type="Proteomes" id="UP001221208">
    <property type="component" value="Unassembled WGS sequence"/>
</dbReference>
<keyword evidence="8" id="KW-1185">Reference proteome</keyword>
<accession>A0ABT5K7A8</accession>
<evidence type="ECO:0000256" key="6">
    <source>
        <dbReference type="RuleBase" id="RU000382"/>
    </source>
</evidence>
<evidence type="ECO:0000256" key="3">
    <source>
        <dbReference type="ARBA" id="ARBA00022793"/>
    </source>
</evidence>
<evidence type="ECO:0000256" key="1">
    <source>
        <dbReference type="ARBA" id="ARBA00001933"/>
    </source>
</evidence>
<organism evidence="7 8">
    <name type="scientific">Janthinobacterium fluminis</name>
    <dbReference type="NCBI Taxonomy" id="2987524"/>
    <lineage>
        <taxon>Bacteria</taxon>
        <taxon>Pseudomonadati</taxon>
        <taxon>Pseudomonadota</taxon>
        <taxon>Betaproteobacteria</taxon>
        <taxon>Burkholderiales</taxon>
        <taxon>Oxalobacteraceae</taxon>
        <taxon>Janthinobacterium</taxon>
    </lineage>
</organism>
<dbReference type="InterPro" id="IPR015424">
    <property type="entry name" value="PyrdxlP-dep_Trfase"/>
</dbReference>
<dbReference type="InterPro" id="IPR015422">
    <property type="entry name" value="PyrdxlP-dep_Trfase_small"/>
</dbReference>
<evidence type="ECO:0000256" key="5">
    <source>
        <dbReference type="ARBA" id="ARBA00023239"/>
    </source>
</evidence>
<name>A0ABT5K7A8_9BURK</name>
<keyword evidence="4 6" id="KW-0663">Pyridoxal phosphate</keyword>
<dbReference type="RefSeq" id="WP_273674961.1">
    <property type="nucleotide sequence ID" value="NZ_JAQQXR010000022.1"/>
</dbReference>
<dbReference type="InterPro" id="IPR002129">
    <property type="entry name" value="PyrdxlP-dep_de-COase"/>
</dbReference>
<dbReference type="Gene3D" id="3.90.1150.10">
    <property type="entry name" value="Aspartate Aminotransferase, domain 1"/>
    <property type="match status" value="1"/>
</dbReference>
<reference evidence="7 8" key="1">
    <citation type="submission" date="2022-10" db="EMBL/GenBank/DDBJ databases">
        <title>Janthinobacterium sp. hw3 Genome sequencing.</title>
        <authorList>
            <person name="Park S."/>
        </authorList>
    </citation>
    <scope>NUCLEOTIDE SEQUENCE [LARGE SCALE GENOMIC DNA]</scope>
    <source>
        <strain evidence="8">hw3</strain>
    </source>
</reference>
<keyword evidence="5 6" id="KW-0456">Lyase</keyword>